<dbReference type="Pfam" id="PF13460">
    <property type="entry name" value="NAD_binding_10"/>
    <property type="match status" value="1"/>
</dbReference>
<evidence type="ECO:0000259" key="1">
    <source>
        <dbReference type="Pfam" id="PF13460"/>
    </source>
</evidence>
<dbReference type="Gene3D" id="3.40.50.720">
    <property type="entry name" value="NAD(P)-binding Rossmann-like Domain"/>
    <property type="match status" value="1"/>
</dbReference>
<reference evidence="3" key="1">
    <citation type="journal article" date="2019" name="Int. J. Syst. Evol. Microbiol.">
        <title>The Global Catalogue of Microorganisms (GCM) 10K type strain sequencing project: providing services to taxonomists for standard genome sequencing and annotation.</title>
        <authorList>
            <consortium name="The Broad Institute Genomics Platform"/>
            <consortium name="The Broad Institute Genome Sequencing Center for Infectious Disease"/>
            <person name="Wu L."/>
            <person name="Ma J."/>
        </authorList>
    </citation>
    <scope>NUCLEOTIDE SEQUENCE [LARGE SCALE GENOMIC DNA]</scope>
    <source>
        <strain evidence="3">XZYJT-10</strain>
    </source>
</reference>
<evidence type="ECO:0000313" key="2">
    <source>
        <dbReference type="EMBL" id="MFC7273515.1"/>
    </source>
</evidence>
<dbReference type="PANTHER" id="PTHR15020">
    <property type="entry name" value="FLAVIN REDUCTASE-RELATED"/>
    <property type="match status" value="1"/>
</dbReference>
<dbReference type="PANTHER" id="PTHR15020:SF50">
    <property type="entry name" value="UPF0659 PROTEIN YMR090W"/>
    <property type="match status" value="1"/>
</dbReference>
<dbReference type="CDD" id="cd05243">
    <property type="entry name" value="SDR_a5"/>
    <property type="match status" value="1"/>
</dbReference>
<name>A0ABW2HPR8_9ACTN</name>
<dbReference type="EMBL" id="JBHTBJ010000003">
    <property type="protein sequence ID" value="MFC7273515.1"/>
    <property type="molecule type" value="Genomic_DNA"/>
</dbReference>
<gene>
    <name evidence="2" type="ORF">ACFQS1_05955</name>
</gene>
<organism evidence="2 3">
    <name type="scientific">Paractinoplanes rhizophilus</name>
    <dbReference type="NCBI Taxonomy" id="1416877"/>
    <lineage>
        <taxon>Bacteria</taxon>
        <taxon>Bacillati</taxon>
        <taxon>Actinomycetota</taxon>
        <taxon>Actinomycetes</taxon>
        <taxon>Micromonosporales</taxon>
        <taxon>Micromonosporaceae</taxon>
        <taxon>Paractinoplanes</taxon>
    </lineage>
</organism>
<dbReference type="Proteomes" id="UP001596548">
    <property type="component" value="Unassembled WGS sequence"/>
</dbReference>
<dbReference type="InterPro" id="IPR016040">
    <property type="entry name" value="NAD(P)-bd_dom"/>
</dbReference>
<sequence length="211" mass="21255">MDILVAGGHGQVALRLLKLLAADDHTARGLIRKPAQAGDLRAVGAVPVIGDLENDASLAAYVKGADAVVFAAGAGPGSGPARKRTVDLGGAVKLADAATAESVSRYVMVSSIGAEDPAAGGAMRPYLEAKAEADAYVVASGLDYTIVRPGHLTDDPGTGLVKVSRTLGNRGPIPRDDVAAVLAACLQSPSTIGVTFELFAGDTPIAEALAF</sequence>
<dbReference type="SUPFAM" id="SSF51735">
    <property type="entry name" value="NAD(P)-binding Rossmann-fold domains"/>
    <property type="match status" value="1"/>
</dbReference>
<evidence type="ECO:0000313" key="3">
    <source>
        <dbReference type="Proteomes" id="UP001596548"/>
    </source>
</evidence>
<dbReference type="InterPro" id="IPR036291">
    <property type="entry name" value="NAD(P)-bd_dom_sf"/>
</dbReference>
<comment type="caution">
    <text evidence="2">The sequence shown here is derived from an EMBL/GenBank/DDBJ whole genome shotgun (WGS) entry which is preliminary data.</text>
</comment>
<dbReference type="RefSeq" id="WP_378965081.1">
    <property type="nucleotide sequence ID" value="NZ_JBHTBJ010000003.1"/>
</dbReference>
<accession>A0ABW2HPR8</accession>
<feature type="domain" description="NAD(P)-binding" evidence="1">
    <location>
        <begin position="7"/>
        <end position="189"/>
    </location>
</feature>
<protein>
    <submittedName>
        <fullName evidence="2">SDR family oxidoreductase</fullName>
    </submittedName>
</protein>
<proteinExistence type="predicted"/>
<keyword evidence="3" id="KW-1185">Reference proteome</keyword>